<dbReference type="Proteomes" id="UP001589797">
    <property type="component" value="Unassembled WGS sequence"/>
</dbReference>
<evidence type="ECO:0000256" key="4">
    <source>
        <dbReference type="ARBA" id="ARBA00023163"/>
    </source>
</evidence>
<dbReference type="PANTHER" id="PTHR43133">
    <property type="entry name" value="RNA POLYMERASE ECF-TYPE SIGMA FACTO"/>
    <property type="match status" value="1"/>
</dbReference>
<gene>
    <name evidence="6" type="ORF">ACFFIP_08535</name>
</gene>
<evidence type="ECO:0000259" key="5">
    <source>
        <dbReference type="Pfam" id="PF08281"/>
    </source>
</evidence>
<dbReference type="RefSeq" id="WP_382387174.1">
    <property type="nucleotide sequence ID" value="NZ_JBHLWI010000023.1"/>
</dbReference>
<dbReference type="Pfam" id="PF08281">
    <property type="entry name" value="Sigma70_r4_2"/>
    <property type="match status" value="1"/>
</dbReference>
<evidence type="ECO:0000313" key="7">
    <source>
        <dbReference type="Proteomes" id="UP001589797"/>
    </source>
</evidence>
<comment type="similarity">
    <text evidence="1">Belongs to the sigma-70 factor family. ECF subfamily.</text>
</comment>
<evidence type="ECO:0000313" key="6">
    <source>
        <dbReference type="EMBL" id="MFC0262726.1"/>
    </source>
</evidence>
<accession>A0ABV6FSJ3</accession>
<protein>
    <submittedName>
        <fullName evidence="6">RNA polymerase sigma factor</fullName>
    </submittedName>
</protein>
<dbReference type="CDD" id="cd06171">
    <property type="entry name" value="Sigma70_r4"/>
    <property type="match status" value="1"/>
</dbReference>
<comment type="caution">
    <text evidence="6">The sequence shown here is derived from an EMBL/GenBank/DDBJ whole genome shotgun (WGS) entry which is preliminary data.</text>
</comment>
<dbReference type="InterPro" id="IPR014284">
    <property type="entry name" value="RNA_pol_sigma-70_dom"/>
</dbReference>
<dbReference type="NCBIfam" id="TIGR02937">
    <property type="entry name" value="sigma70-ECF"/>
    <property type="match status" value="1"/>
</dbReference>
<sequence length="212" mass="24550">MAINPKKPTSSASLSLKSTDILRIYGKKSDLEVWEAFDQGDELAFNFLYRTYVPVLFRYGAQLTHEEAIVQDCIQNIFIYLRGKRGSLSKVNCIKAYLLKSLNREVLHKISRSKKLEYKDIDDLEGSFLIEVSYESKMIEFESSKETKEKLEAALNQLTPKQRLAVLLLYEEGLSYQQIAEVFEFSEVKSARKLIYRAINNLKSLLINKKQF</sequence>
<dbReference type="EMBL" id="JBHLWI010000023">
    <property type="protein sequence ID" value="MFC0262726.1"/>
    <property type="molecule type" value="Genomic_DNA"/>
</dbReference>
<dbReference type="InterPro" id="IPR013324">
    <property type="entry name" value="RNA_pol_sigma_r3/r4-like"/>
</dbReference>
<dbReference type="InterPro" id="IPR013325">
    <property type="entry name" value="RNA_pol_sigma_r2"/>
</dbReference>
<dbReference type="SUPFAM" id="SSF88659">
    <property type="entry name" value="Sigma3 and sigma4 domains of RNA polymerase sigma factors"/>
    <property type="match status" value="1"/>
</dbReference>
<dbReference type="SUPFAM" id="SSF88946">
    <property type="entry name" value="Sigma2 domain of RNA polymerase sigma factors"/>
    <property type="match status" value="1"/>
</dbReference>
<dbReference type="InterPro" id="IPR036388">
    <property type="entry name" value="WH-like_DNA-bd_sf"/>
</dbReference>
<evidence type="ECO:0000256" key="2">
    <source>
        <dbReference type="ARBA" id="ARBA00023015"/>
    </source>
</evidence>
<proteinExistence type="inferred from homology"/>
<name>A0ABV6FSJ3_9BACT</name>
<keyword evidence="2" id="KW-0805">Transcription regulation</keyword>
<evidence type="ECO:0000256" key="3">
    <source>
        <dbReference type="ARBA" id="ARBA00023082"/>
    </source>
</evidence>
<keyword evidence="3" id="KW-0731">Sigma factor</keyword>
<dbReference type="Gene3D" id="1.10.1740.10">
    <property type="match status" value="1"/>
</dbReference>
<keyword evidence="4" id="KW-0804">Transcription</keyword>
<dbReference type="InterPro" id="IPR039425">
    <property type="entry name" value="RNA_pol_sigma-70-like"/>
</dbReference>
<dbReference type="PANTHER" id="PTHR43133:SF46">
    <property type="entry name" value="RNA POLYMERASE SIGMA-70 FACTOR ECF SUBFAMILY"/>
    <property type="match status" value="1"/>
</dbReference>
<dbReference type="Gene3D" id="1.10.10.10">
    <property type="entry name" value="Winged helix-like DNA-binding domain superfamily/Winged helix DNA-binding domain"/>
    <property type="match status" value="1"/>
</dbReference>
<dbReference type="InterPro" id="IPR013249">
    <property type="entry name" value="RNA_pol_sigma70_r4_t2"/>
</dbReference>
<keyword evidence="7" id="KW-1185">Reference proteome</keyword>
<reference evidence="6 7" key="1">
    <citation type="submission" date="2024-09" db="EMBL/GenBank/DDBJ databases">
        <authorList>
            <person name="Sun Q."/>
            <person name="Mori K."/>
        </authorList>
    </citation>
    <scope>NUCLEOTIDE SEQUENCE [LARGE SCALE GENOMIC DNA]</scope>
    <source>
        <strain evidence="6 7">CCM 7650</strain>
    </source>
</reference>
<evidence type="ECO:0000256" key="1">
    <source>
        <dbReference type="ARBA" id="ARBA00010641"/>
    </source>
</evidence>
<organism evidence="6 7">
    <name type="scientific">Fontibacter flavus</name>
    <dbReference type="NCBI Taxonomy" id="654838"/>
    <lineage>
        <taxon>Bacteria</taxon>
        <taxon>Pseudomonadati</taxon>
        <taxon>Bacteroidota</taxon>
        <taxon>Cytophagia</taxon>
        <taxon>Cytophagales</taxon>
        <taxon>Cyclobacteriaceae</taxon>
        <taxon>Fontibacter</taxon>
    </lineage>
</organism>
<feature type="domain" description="RNA polymerase sigma factor 70 region 4 type 2" evidence="5">
    <location>
        <begin position="149"/>
        <end position="199"/>
    </location>
</feature>